<accession>A0A8H5FIT6</accession>
<comment type="subcellular location">
    <subcellularLocation>
        <location evidence="1">Secreted</location>
    </subcellularLocation>
</comment>
<comment type="caution">
    <text evidence="6">The sequence shown here is derived from an EMBL/GenBank/DDBJ whole genome shotgun (WGS) entry which is preliminary data.</text>
</comment>
<gene>
    <name evidence="6" type="ORF">D9611_013330</name>
</gene>
<evidence type="ECO:0000313" key="7">
    <source>
        <dbReference type="Proteomes" id="UP000541558"/>
    </source>
</evidence>
<feature type="domain" description="CFEM" evidence="5">
    <location>
        <begin position="40"/>
        <end position="145"/>
    </location>
</feature>
<dbReference type="GO" id="GO:0005576">
    <property type="term" value="C:extracellular region"/>
    <property type="evidence" value="ECO:0007669"/>
    <property type="project" value="UniProtKB-SubCell"/>
</dbReference>
<sequence>MIRIISPPPTVLKAIENRTTSSFQPSPPTLLLMMRPVNVALSLILLCVAPALSLGYTLPPQRRQLPACTDACVQRLGTPEWGCELTDVKCLCLNTAFREAMTACVKEESEGGDVEASLAAIDALCEEATVRLRISSPSLLGAIAV</sequence>
<evidence type="ECO:0000259" key="5">
    <source>
        <dbReference type="PROSITE" id="PS52012"/>
    </source>
</evidence>
<keyword evidence="3" id="KW-0732">Signal</keyword>
<reference evidence="6 7" key="1">
    <citation type="journal article" date="2020" name="ISME J.">
        <title>Uncovering the hidden diversity of litter-decomposition mechanisms in mushroom-forming fungi.</title>
        <authorList>
            <person name="Floudas D."/>
            <person name="Bentzer J."/>
            <person name="Ahren D."/>
            <person name="Johansson T."/>
            <person name="Persson P."/>
            <person name="Tunlid A."/>
        </authorList>
    </citation>
    <scope>NUCLEOTIDE SEQUENCE [LARGE SCALE GENOMIC DNA]</scope>
    <source>
        <strain evidence="6 7">CBS 175.51</strain>
    </source>
</reference>
<dbReference type="PROSITE" id="PS52012">
    <property type="entry name" value="CFEM"/>
    <property type="match status" value="1"/>
</dbReference>
<evidence type="ECO:0000256" key="2">
    <source>
        <dbReference type="ARBA" id="ARBA00022525"/>
    </source>
</evidence>
<keyword evidence="7" id="KW-1185">Reference proteome</keyword>
<evidence type="ECO:0000256" key="3">
    <source>
        <dbReference type="ARBA" id="ARBA00022729"/>
    </source>
</evidence>
<evidence type="ECO:0000256" key="4">
    <source>
        <dbReference type="ARBA" id="ARBA00023157"/>
    </source>
</evidence>
<dbReference type="OrthoDB" id="4505683at2759"/>
<proteinExistence type="predicted"/>
<dbReference type="SMART" id="SM00747">
    <property type="entry name" value="CFEM"/>
    <property type="match status" value="1"/>
</dbReference>
<name>A0A8H5FIT6_9AGAR</name>
<protein>
    <recommendedName>
        <fullName evidence="5">CFEM domain-containing protein</fullName>
    </recommendedName>
</protein>
<dbReference type="EMBL" id="JAACJK010000011">
    <property type="protein sequence ID" value="KAF5338755.1"/>
    <property type="molecule type" value="Genomic_DNA"/>
</dbReference>
<dbReference type="AlphaFoldDB" id="A0A8H5FIT6"/>
<evidence type="ECO:0000313" key="6">
    <source>
        <dbReference type="EMBL" id="KAF5338755.1"/>
    </source>
</evidence>
<evidence type="ECO:0000256" key="1">
    <source>
        <dbReference type="ARBA" id="ARBA00004613"/>
    </source>
</evidence>
<keyword evidence="4" id="KW-1015">Disulfide bond</keyword>
<dbReference type="InterPro" id="IPR008427">
    <property type="entry name" value="Extracellular_membr_CFEM_dom"/>
</dbReference>
<dbReference type="Proteomes" id="UP000541558">
    <property type="component" value="Unassembled WGS sequence"/>
</dbReference>
<organism evidence="6 7">
    <name type="scientific">Ephemerocybe angulata</name>
    <dbReference type="NCBI Taxonomy" id="980116"/>
    <lineage>
        <taxon>Eukaryota</taxon>
        <taxon>Fungi</taxon>
        <taxon>Dikarya</taxon>
        <taxon>Basidiomycota</taxon>
        <taxon>Agaricomycotina</taxon>
        <taxon>Agaricomycetes</taxon>
        <taxon>Agaricomycetidae</taxon>
        <taxon>Agaricales</taxon>
        <taxon>Agaricineae</taxon>
        <taxon>Psathyrellaceae</taxon>
        <taxon>Ephemerocybe</taxon>
    </lineage>
</organism>
<keyword evidence="2" id="KW-0964">Secreted</keyword>
<dbReference type="Pfam" id="PF05730">
    <property type="entry name" value="CFEM"/>
    <property type="match status" value="1"/>
</dbReference>